<dbReference type="STRING" id="400092.PKOR_17655"/>
<protein>
    <submittedName>
        <fullName evidence="7">von Willebrand factor A</fullName>
    </submittedName>
</protein>
<keyword evidence="3 5" id="KW-1133">Transmembrane helix</keyword>
<proteinExistence type="predicted"/>
<evidence type="ECO:0000313" key="8">
    <source>
        <dbReference type="Proteomes" id="UP000033109"/>
    </source>
</evidence>
<accession>A0A0E3UYM8</accession>
<dbReference type="KEGG" id="pko:PKOR_17655"/>
<sequence length="350" mass="39762">MLELNSDLWEWLNPEWFSISTLLSFDWVYPVALYALPAIPLLFLLKSILRRNTRIKLDMALFEGRVSWQWSSLLRFVPRIIFMLFTILVILALARPQRVNEQVELTSEGIDIVLVLDVSGSMELQDFKPNRLEAAKEVALNFIDGRVQDRIGMVVFAGDAYSLAPLTTDYDLLRESINSIGFKMIPNDGTAIGSALAVAINRMRDSDAKSKVIILISDGENTAGSLDPELAAQLAYGYGIKLYTIGIGKDGQIPYDVDGSGQILYVETLMDETNLREIAQIGQGQFFRADSKDALQQVFQNINRLEKTEVTEKRFRDTRDYYQVYLKWALLLLLIWMLLKNTFLANVLED</sequence>
<dbReference type="HOGENOM" id="CLU_024570_0_0_10"/>
<keyword evidence="8" id="KW-1185">Reference proteome</keyword>
<feature type="domain" description="VWFA" evidence="6">
    <location>
        <begin position="111"/>
        <end position="302"/>
    </location>
</feature>
<dbReference type="PATRIC" id="fig|400092.3.peg.3874"/>
<dbReference type="Pfam" id="PF00092">
    <property type="entry name" value="VWA"/>
    <property type="match status" value="1"/>
</dbReference>
<reference evidence="7 8" key="1">
    <citation type="journal article" date="2015" name="Sci. Rep.">
        <title>Unraveling adaptation of Pontibacter korlensis to radiation and infertility in desert through complete genome and comparative transcriptomic analysis.</title>
        <authorList>
            <person name="Dai J."/>
            <person name="Dai W."/>
            <person name="Qiu C."/>
            <person name="Yang Z."/>
            <person name="Zhang Y."/>
            <person name="Zhou M."/>
            <person name="Zhang L."/>
            <person name="Fang C."/>
            <person name="Gao Q."/>
            <person name="Yang Q."/>
            <person name="Li X."/>
            <person name="Wang Z."/>
            <person name="Wang Z."/>
            <person name="Jia Z."/>
            <person name="Chen X."/>
        </authorList>
    </citation>
    <scope>NUCLEOTIDE SEQUENCE [LARGE SCALE GENOMIC DNA]</scope>
    <source>
        <strain evidence="7 8">X14-1T</strain>
    </source>
</reference>
<feature type="transmembrane region" description="Helical" evidence="5">
    <location>
        <begin position="27"/>
        <end position="49"/>
    </location>
</feature>
<evidence type="ECO:0000256" key="5">
    <source>
        <dbReference type="SAM" id="Phobius"/>
    </source>
</evidence>
<evidence type="ECO:0000256" key="4">
    <source>
        <dbReference type="ARBA" id="ARBA00023136"/>
    </source>
</evidence>
<evidence type="ECO:0000259" key="6">
    <source>
        <dbReference type="PROSITE" id="PS50234"/>
    </source>
</evidence>
<dbReference type="InterPro" id="IPR050768">
    <property type="entry name" value="UPF0353/GerABKA_families"/>
</dbReference>
<dbReference type="Proteomes" id="UP000033109">
    <property type="component" value="Chromosome"/>
</dbReference>
<dbReference type="EMBL" id="CP009621">
    <property type="protein sequence ID" value="AKD04586.1"/>
    <property type="molecule type" value="Genomic_DNA"/>
</dbReference>
<evidence type="ECO:0000256" key="1">
    <source>
        <dbReference type="ARBA" id="ARBA00022475"/>
    </source>
</evidence>
<dbReference type="RefSeq" id="WP_046312449.1">
    <property type="nucleotide sequence ID" value="NZ_CBCSCY010000013.1"/>
</dbReference>
<dbReference type="AlphaFoldDB" id="A0A0E3UYM8"/>
<keyword evidence="4 5" id="KW-0472">Membrane</keyword>
<keyword evidence="2 5" id="KW-0812">Transmembrane</keyword>
<keyword evidence="1" id="KW-1003">Cell membrane</keyword>
<gene>
    <name evidence="7" type="ORF">PKOR_17655</name>
</gene>
<dbReference type="SUPFAM" id="SSF53300">
    <property type="entry name" value="vWA-like"/>
    <property type="match status" value="1"/>
</dbReference>
<organism evidence="7 8">
    <name type="scientific">Pontibacter korlensis</name>
    <dbReference type="NCBI Taxonomy" id="400092"/>
    <lineage>
        <taxon>Bacteria</taxon>
        <taxon>Pseudomonadati</taxon>
        <taxon>Bacteroidota</taxon>
        <taxon>Cytophagia</taxon>
        <taxon>Cytophagales</taxon>
        <taxon>Hymenobacteraceae</taxon>
        <taxon>Pontibacter</taxon>
    </lineage>
</organism>
<dbReference type="Gene3D" id="3.40.50.410">
    <property type="entry name" value="von Willebrand factor, type A domain"/>
    <property type="match status" value="1"/>
</dbReference>
<feature type="transmembrane region" description="Helical" evidence="5">
    <location>
        <begin position="76"/>
        <end position="94"/>
    </location>
</feature>
<dbReference type="OrthoDB" id="6206554at2"/>
<dbReference type="PANTHER" id="PTHR22550:SF5">
    <property type="entry name" value="LEUCINE ZIPPER PROTEIN 4"/>
    <property type="match status" value="1"/>
</dbReference>
<evidence type="ECO:0000313" key="7">
    <source>
        <dbReference type="EMBL" id="AKD04586.1"/>
    </source>
</evidence>
<evidence type="ECO:0000256" key="2">
    <source>
        <dbReference type="ARBA" id="ARBA00022692"/>
    </source>
</evidence>
<name>A0A0E3UYM8_9BACT</name>
<evidence type="ECO:0000256" key="3">
    <source>
        <dbReference type="ARBA" id="ARBA00022989"/>
    </source>
</evidence>
<dbReference type="InterPro" id="IPR033881">
    <property type="entry name" value="vWA_BatA_type"/>
</dbReference>
<dbReference type="InterPro" id="IPR002035">
    <property type="entry name" value="VWF_A"/>
</dbReference>
<dbReference type="PROSITE" id="PS50234">
    <property type="entry name" value="VWFA"/>
    <property type="match status" value="1"/>
</dbReference>
<dbReference type="CDD" id="cd01467">
    <property type="entry name" value="vWA_BatA_type"/>
    <property type="match status" value="1"/>
</dbReference>
<dbReference type="InterPro" id="IPR036465">
    <property type="entry name" value="vWFA_dom_sf"/>
</dbReference>
<dbReference type="PANTHER" id="PTHR22550">
    <property type="entry name" value="SPORE GERMINATION PROTEIN"/>
    <property type="match status" value="1"/>
</dbReference>
<dbReference type="SMART" id="SM00327">
    <property type="entry name" value="VWA"/>
    <property type="match status" value="1"/>
</dbReference>